<reference evidence="5" key="2">
    <citation type="submission" date="2020-01" db="EMBL/GenBank/DDBJ databases">
        <authorList>
            <person name="Campanaro S."/>
        </authorList>
    </citation>
    <scope>NUCLEOTIDE SEQUENCE</scope>
    <source>
        <strain evidence="5">AS01afH2WH_6</strain>
    </source>
</reference>
<keyword evidence="1" id="KW-0805">Transcription regulation</keyword>
<dbReference type="SUPFAM" id="SSF54909">
    <property type="entry name" value="Dimeric alpha+beta barrel"/>
    <property type="match status" value="1"/>
</dbReference>
<dbReference type="CDD" id="cd00090">
    <property type="entry name" value="HTH_ARSR"/>
    <property type="match status" value="1"/>
</dbReference>
<accession>A0A971CYG8</accession>
<dbReference type="AlphaFoldDB" id="A0A971CYG8"/>
<dbReference type="PROSITE" id="PS00519">
    <property type="entry name" value="HTH_ASNC_1"/>
    <property type="match status" value="1"/>
</dbReference>
<proteinExistence type="predicted"/>
<dbReference type="GO" id="GO:0005829">
    <property type="term" value="C:cytosol"/>
    <property type="evidence" value="ECO:0007669"/>
    <property type="project" value="TreeGrafter"/>
</dbReference>
<dbReference type="GO" id="GO:0043200">
    <property type="term" value="P:response to amino acid"/>
    <property type="evidence" value="ECO:0007669"/>
    <property type="project" value="TreeGrafter"/>
</dbReference>
<dbReference type="PROSITE" id="PS50956">
    <property type="entry name" value="HTH_ASNC_2"/>
    <property type="match status" value="1"/>
</dbReference>
<dbReference type="InterPro" id="IPR000485">
    <property type="entry name" value="AsnC-type_HTH_dom"/>
</dbReference>
<evidence type="ECO:0000259" key="4">
    <source>
        <dbReference type="PROSITE" id="PS50956"/>
    </source>
</evidence>
<dbReference type="SUPFAM" id="SSF46785">
    <property type="entry name" value="Winged helix' DNA-binding domain"/>
    <property type="match status" value="1"/>
</dbReference>
<keyword evidence="3" id="KW-0804">Transcription</keyword>
<evidence type="ECO:0000256" key="1">
    <source>
        <dbReference type="ARBA" id="ARBA00023015"/>
    </source>
</evidence>
<comment type="caution">
    <text evidence="5">The sequence shown here is derived from an EMBL/GenBank/DDBJ whole genome shotgun (WGS) entry which is preliminary data.</text>
</comment>
<dbReference type="Pfam" id="PF13412">
    <property type="entry name" value="HTH_24"/>
    <property type="match status" value="1"/>
</dbReference>
<reference evidence="5" key="1">
    <citation type="journal article" date="2020" name="Biotechnol. Biofuels">
        <title>New insights from the biogas microbiome by comprehensive genome-resolved metagenomics of nearly 1600 species originating from multiple anaerobic digesters.</title>
        <authorList>
            <person name="Campanaro S."/>
            <person name="Treu L."/>
            <person name="Rodriguez-R L.M."/>
            <person name="Kovalovszki A."/>
            <person name="Ziels R.M."/>
            <person name="Maus I."/>
            <person name="Zhu X."/>
            <person name="Kougias P.G."/>
            <person name="Basile A."/>
            <person name="Luo G."/>
            <person name="Schluter A."/>
            <person name="Konstantinidis K.T."/>
            <person name="Angelidaki I."/>
        </authorList>
    </citation>
    <scope>NUCLEOTIDE SEQUENCE</scope>
    <source>
        <strain evidence="5">AS01afH2WH_6</strain>
    </source>
</reference>
<protein>
    <submittedName>
        <fullName evidence="5">Lrp/AsnC family transcriptional regulator</fullName>
    </submittedName>
</protein>
<dbReference type="Proteomes" id="UP000767327">
    <property type="component" value="Unassembled WGS sequence"/>
</dbReference>
<dbReference type="Gene3D" id="1.10.10.10">
    <property type="entry name" value="Winged helix-like DNA-binding domain superfamily/Winged helix DNA-binding domain"/>
    <property type="match status" value="1"/>
</dbReference>
<dbReference type="InterPro" id="IPR036388">
    <property type="entry name" value="WH-like_DNA-bd_sf"/>
</dbReference>
<evidence type="ECO:0000313" key="5">
    <source>
        <dbReference type="EMBL" id="NLT79112.1"/>
    </source>
</evidence>
<dbReference type="InterPro" id="IPR011991">
    <property type="entry name" value="ArsR-like_HTH"/>
</dbReference>
<evidence type="ECO:0000313" key="6">
    <source>
        <dbReference type="Proteomes" id="UP000767327"/>
    </source>
</evidence>
<dbReference type="RefSeq" id="WP_273172769.1">
    <property type="nucleotide sequence ID" value="NZ_CP181270.1"/>
</dbReference>
<dbReference type="EMBL" id="JAAXZR010000009">
    <property type="protein sequence ID" value="NLT79112.1"/>
    <property type="molecule type" value="Genomic_DNA"/>
</dbReference>
<keyword evidence="2" id="KW-0238">DNA-binding</keyword>
<dbReference type="PANTHER" id="PTHR30154:SF53">
    <property type="entry name" value="HTH-TYPE TRANSCRIPTIONAL REGULATOR LRPC"/>
    <property type="match status" value="1"/>
</dbReference>
<dbReference type="PANTHER" id="PTHR30154">
    <property type="entry name" value="LEUCINE-RESPONSIVE REGULATORY PROTEIN"/>
    <property type="match status" value="1"/>
</dbReference>
<evidence type="ECO:0000256" key="3">
    <source>
        <dbReference type="ARBA" id="ARBA00023163"/>
    </source>
</evidence>
<dbReference type="InterPro" id="IPR036390">
    <property type="entry name" value="WH_DNA-bd_sf"/>
</dbReference>
<feature type="domain" description="HTH asnC-type" evidence="4">
    <location>
        <begin position="14"/>
        <end position="75"/>
    </location>
</feature>
<dbReference type="InterPro" id="IPR019885">
    <property type="entry name" value="Tscrpt_reg_HTH_AsnC-type_CS"/>
</dbReference>
<dbReference type="Gene3D" id="3.30.70.920">
    <property type="match status" value="1"/>
</dbReference>
<dbReference type="GO" id="GO:0043565">
    <property type="term" value="F:sequence-specific DNA binding"/>
    <property type="evidence" value="ECO:0007669"/>
    <property type="project" value="InterPro"/>
</dbReference>
<dbReference type="InterPro" id="IPR019888">
    <property type="entry name" value="Tscrpt_reg_AsnC-like"/>
</dbReference>
<gene>
    <name evidence="5" type="ORF">GXW98_02345</name>
</gene>
<evidence type="ECO:0000256" key="2">
    <source>
        <dbReference type="ARBA" id="ARBA00023125"/>
    </source>
</evidence>
<name>A0A971CYG8_9BIFI</name>
<dbReference type="Pfam" id="PF01037">
    <property type="entry name" value="AsnC_trans_reg"/>
    <property type="match status" value="1"/>
</dbReference>
<dbReference type="SMART" id="SM00344">
    <property type="entry name" value="HTH_ASNC"/>
    <property type="match status" value="1"/>
</dbReference>
<sequence>MDDSRNAAAKQRELDAADHQILNALVADGQSTLSQLSQSIGLSVSAVQSRIQKMERLGVIKQYRAIVDYEKVGLGIAAYIAVTPLDYSEEDSIPTKLRGIDGIVSCYSVAGSPSFMLFVRVSSPRALENLLTLIHQTVPVATQTTIVLQPYFEGEEPEIGNAARV</sequence>
<dbReference type="InterPro" id="IPR019887">
    <property type="entry name" value="Tscrpt_reg_AsnC/Lrp_C"/>
</dbReference>
<organism evidence="5 6">
    <name type="scientific">Bifidobacterium crudilactis</name>
    <dbReference type="NCBI Taxonomy" id="327277"/>
    <lineage>
        <taxon>Bacteria</taxon>
        <taxon>Bacillati</taxon>
        <taxon>Actinomycetota</taxon>
        <taxon>Actinomycetes</taxon>
        <taxon>Bifidobacteriales</taxon>
        <taxon>Bifidobacteriaceae</taxon>
        <taxon>Bifidobacterium</taxon>
    </lineage>
</organism>
<dbReference type="PRINTS" id="PR00033">
    <property type="entry name" value="HTHASNC"/>
</dbReference>
<dbReference type="InterPro" id="IPR011008">
    <property type="entry name" value="Dimeric_a/b-barrel"/>
</dbReference>